<gene>
    <name evidence="1" type="ORF">EI71_00213</name>
</gene>
<dbReference type="RefSeq" id="WP_119015392.1">
    <property type="nucleotide sequence ID" value="NZ_QXEV01000002.1"/>
</dbReference>
<accession>A0A397S1I4</accession>
<dbReference type="InParanoid" id="A0A397S1I4"/>
<name>A0A397S1I4_9MOLU</name>
<protein>
    <submittedName>
        <fullName evidence="1">Uncharacterized protein</fullName>
    </submittedName>
</protein>
<sequence>MEEKDLLSLKIINYDINVVFKLDTKKENSKCVFDISSLFCDLCKFYAKDYESDLEKWYLKRRTIIIFISFYALDGDDAIQKVGLKNFSSKADYDDMLVYAVSLEKIPENSTVELDRALKLLSSLDMTPYLDDNSSVIRRAADMLCDYDKSEKAQMERDARNKQELEMRI</sequence>
<dbReference type="Proteomes" id="UP000266506">
    <property type="component" value="Unassembled WGS sequence"/>
</dbReference>
<dbReference type="EMBL" id="QXEV01000002">
    <property type="protein sequence ID" value="RIA78265.1"/>
    <property type="molecule type" value="Genomic_DNA"/>
</dbReference>
<reference evidence="1 2" key="1">
    <citation type="submission" date="2018-08" db="EMBL/GenBank/DDBJ databases">
        <title>Genomic Encyclopedia of Archaeal and Bacterial Type Strains, Phase II (KMG-II): from individual species to whole genera.</title>
        <authorList>
            <person name="Goeker M."/>
        </authorList>
    </citation>
    <scope>NUCLEOTIDE SEQUENCE [LARGE SCALE GENOMIC DNA]</scope>
    <source>
        <strain evidence="1 2">ATCC 27112</strain>
    </source>
</reference>
<keyword evidence="2" id="KW-1185">Reference proteome</keyword>
<dbReference type="AlphaFoldDB" id="A0A397S1I4"/>
<organism evidence="1 2">
    <name type="scientific">Anaeroplasma bactoclasticum</name>
    <dbReference type="NCBI Taxonomy" id="2088"/>
    <lineage>
        <taxon>Bacteria</taxon>
        <taxon>Bacillati</taxon>
        <taxon>Mycoplasmatota</taxon>
        <taxon>Mollicutes</taxon>
        <taxon>Anaeroplasmatales</taxon>
        <taxon>Anaeroplasmataceae</taxon>
        <taxon>Anaeroplasma</taxon>
    </lineage>
</organism>
<evidence type="ECO:0000313" key="1">
    <source>
        <dbReference type="EMBL" id="RIA78265.1"/>
    </source>
</evidence>
<evidence type="ECO:0000313" key="2">
    <source>
        <dbReference type="Proteomes" id="UP000266506"/>
    </source>
</evidence>
<proteinExistence type="predicted"/>
<comment type="caution">
    <text evidence="1">The sequence shown here is derived from an EMBL/GenBank/DDBJ whole genome shotgun (WGS) entry which is preliminary data.</text>
</comment>